<dbReference type="SUPFAM" id="SSF52402">
    <property type="entry name" value="Adenine nucleotide alpha hydrolases-like"/>
    <property type="match status" value="1"/>
</dbReference>
<dbReference type="AlphaFoldDB" id="A0A381QT78"/>
<dbReference type="PANTHER" id="PTHR43169">
    <property type="entry name" value="EXSB FAMILY PROTEIN"/>
    <property type="match status" value="1"/>
</dbReference>
<dbReference type="NCBIfam" id="TIGR00268">
    <property type="entry name" value="ATP-dependent sacrificial sulfur transferase LarE"/>
    <property type="match status" value="1"/>
</dbReference>
<dbReference type="PANTHER" id="PTHR43169:SF2">
    <property type="entry name" value="NAD_GMP SYNTHASE DOMAIN-CONTAINING PROTEIN"/>
    <property type="match status" value="1"/>
</dbReference>
<evidence type="ECO:0000313" key="1">
    <source>
        <dbReference type="EMBL" id="SUZ80773.1"/>
    </source>
</evidence>
<sequence length="284" mass="31398">MSELSQKVSALRALLHDLKRVVVCFSGGVDSGYLVAESFVALGKEALALTAVSPSLAPEEGAHAQRLAKEIGVRHLLVETHELDDPRYTANPVNRCYFCKTETYGAAIEHAHGLGVPHVLDGFNLDDRGDHRPGRQAAVEYGVRSPLDELNFTKTDIREAARHIDLPIWDKPALACLSSRVPYGTEITRFKLEQVNDCEQVLHTHGFRVCRVRHHGAMARIEVLPDEIERLLLPAMREVVVREFRTAGFHQVTVDLQGYRSGSLNEAVLSKDTTMSIVSLTSGS</sequence>
<dbReference type="InterPro" id="IPR014729">
    <property type="entry name" value="Rossmann-like_a/b/a_fold"/>
</dbReference>
<evidence type="ECO:0008006" key="2">
    <source>
        <dbReference type="Google" id="ProtNLM"/>
    </source>
</evidence>
<dbReference type="GO" id="GO:0016783">
    <property type="term" value="F:sulfurtransferase activity"/>
    <property type="evidence" value="ECO:0007669"/>
    <property type="project" value="InterPro"/>
</dbReference>
<organism evidence="1">
    <name type="scientific">marine metagenome</name>
    <dbReference type="NCBI Taxonomy" id="408172"/>
    <lineage>
        <taxon>unclassified sequences</taxon>
        <taxon>metagenomes</taxon>
        <taxon>ecological metagenomes</taxon>
    </lineage>
</organism>
<reference evidence="1" key="1">
    <citation type="submission" date="2018-05" db="EMBL/GenBank/DDBJ databases">
        <authorList>
            <person name="Lanie J.A."/>
            <person name="Ng W.-L."/>
            <person name="Kazmierczak K.M."/>
            <person name="Andrzejewski T.M."/>
            <person name="Davidsen T.M."/>
            <person name="Wayne K.J."/>
            <person name="Tettelin H."/>
            <person name="Glass J.I."/>
            <person name="Rusch D."/>
            <person name="Podicherti R."/>
            <person name="Tsui H.-C.T."/>
            <person name="Winkler M.E."/>
        </authorList>
    </citation>
    <scope>NUCLEOTIDE SEQUENCE</scope>
</reference>
<dbReference type="CDD" id="cd01990">
    <property type="entry name" value="LarE-like"/>
    <property type="match status" value="1"/>
</dbReference>
<dbReference type="PIRSF" id="PIRSF006661">
    <property type="entry name" value="PP-lp_UCP006661"/>
    <property type="match status" value="1"/>
</dbReference>
<protein>
    <recommendedName>
        <fullName evidence="2">NAD/GMP synthase domain-containing protein</fullName>
    </recommendedName>
</protein>
<accession>A0A381QT78</accession>
<dbReference type="EMBL" id="UINC01001440">
    <property type="protein sequence ID" value="SUZ80773.1"/>
    <property type="molecule type" value="Genomic_DNA"/>
</dbReference>
<dbReference type="InterPro" id="IPR052188">
    <property type="entry name" value="Ni-pincer_cofactor_biosynth"/>
</dbReference>
<name>A0A381QT78_9ZZZZ</name>
<gene>
    <name evidence="1" type="ORF">METZ01_LOCUS33627</name>
</gene>
<proteinExistence type="predicted"/>
<dbReference type="Gene3D" id="3.40.50.620">
    <property type="entry name" value="HUPs"/>
    <property type="match status" value="1"/>
</dbReference>
<dbReference type="InterPro" id="IPR005232">
    <property type="entry name" value="LarE"/>
</dbReference>